<dbReference type="EMBL" id="JADFUA010000003">
    <property type="protein sequence ID" value="MBE9609121.1"/>
    <property type="molecule type" value="Genomic_DNA"/>
</dbReference>
<dbReference type="Proteomes" id="UP000604481">
    <property type="component" value="Unassembled WGS sequence"/>
</dbReference>
<evidence type="ECO:0000313" key="3">
    <source>
        <dbReference type="Proteomes" id="UP000604481"/>
    </source>
</evidence>
<protein>
    <submittedName>
        <fullName evidence="2">Uncharacterized protein</fullName>
    </submittedName>
</protein>
<dbReference type="AlphaFoldDB" id="A0A8J7FME6"/>
<organism evidence="2 3">
    <name type="scientific">Chitinilyticum piscinae</name>
    <dbReference type="NCBI Taxonomy" id="2866724"/>
    <lineage>
        <taxon>Bacteria</taxon>
        <taxon>Pseudomonadati</taxon>
        <taxon>Pseudomonadota</taxon>
        <taxon>Betaproteobacteria</taxon>
        <taxon>Neisseriales</taxon>
        <taxon>Chitinibacteraceae</taxon>
        <taxon>Chitinilyticum</taxon>
    </lineage>
</organism>
<dbReference type="RefSeq" id="WP_194115640.1">
    <property type="nucleotide sequence ID" value="NZ_JADFUA010000003.1"/>
</dbReference>
<name>A0A8J7FME6_9NEIS</name>
<sequence>MPRIVTVLLALLAVFTLAHARVDPAYLDMAAATGGEVIDTPRAVMAAGHAPMPDPRNNYFGSVEFVSECFTLGPHQCWKPVTLLRSGSRTLSFSLWDPHGVQPAGFVLLDAASQTPTPLNLPCRIDGKRLACQQTIRVPAHPFYFAVRYPTPSGEVLRIHPRKFKPVW</sequence>
<keyword evidence="1" id="KW-0732">Signal</keyword>
<evidence type="ECO:0000256" key="1">
    <source>
        <dbReference type="SAM" id="SignalP"/>
    </source>
</evidence>
<comment type="caution">
    <text evidence="2">The sequence shown here is derived from an EMBL/GenBank/DDBJ whole genome shotgun (WGS) entry which is preliminary data.</text>
</comment>
<proteinExistence type="predicted"/>
<feature type="signal peptide" evidence="1">
    <location>
        <begin position="1"/>
        <end position="20"/>
    </location>
</feature>
<keyword evidence="3" id="KW-1185">Reference proteome</keyword>
<evidence type="ECO:0000313" key="2">
    <source>
        <dbReference type="EMBL" id="MBE9609121.1"/>
    </source>
</evidence>
<accession>A0A8J7FME6</accession>
<reference evidence="2 3" key="1">
    <citation type="submission" date="2020-10" db="EMBL/GenBank/DDBJ databases">
        <title>The genome sequence of Chitinilyticum litopenaei 4Y14.</title>
        <authorList>
            <person name="Liu Y."/>
        </authorList>
    </citation>
    <scope>NUCLEOTIDE SEQUENCE [LARGE SCALE GENOMIC DNA]</scope>
    <source>
        <strain evidence="2 3">4Y14</strain>
    </source>
</reference>
<feature type="chain" id="PRO_5035319840" evidence="1">
    <location>
        <begin position="21"/>
        <end position="168"/>
    </location>
</feature>
<gene>
    <name evidence="2" type="ORF">INR99_07155</name>
</gene>